<dbReference type="PROSITE" id="PS50835">
    <property type="entry name" value="IG_LIKE"/>
    <property type="match status" value="6"/>
</dbReference>
<evidence type="ECO:0000259" key="11">
    <source>
        <dbReference type="PROSITE" id="PS50835"/>
    </source>
</evidence>
<keyword evidence="2 10" id="KW-0812">Transmembrane</keyword>
<evidence type="ECO:0000259" key="12">
    <source>
        <dbReference type="PROSITE" id="PS50853"/>
    </source>
</evidence>
<keyword evidence="5" id="KW-0130">Cell adhesion</keyword>
<feature type="domain" description="Fibronectin type-III" evidence="12">
    <location>
        <begin position="787"/>
        <end position="876"/>
    </location>
</feature>
<proteinExistence type="predicted"/>
<evidence type="ECO:0000256" key="8">
    <source>
        <dbReference type="ARBA" id="ARBA00023157"/>
    </source>
</evidence>
<dbReference type="InterPro" id="IPR036116">
    <property type="entry name" value="FN3_sf"/>
</dbReference>
<comment type="caution">
    <text evidence="13">The sequence shown here is derived from an EMBL/GenBank/DDBJ whole genome shotgun (WGS) entry which is preliminary data.</text>
</comment>
<dbReference type="SMART" id="SM00409">
    <property type="entry name" value="IG"/>
    <property type="match status" value="6"/>
</dbReference>
<dbReference type="Gene3D" id="2.60.40.10">
    <property type="entry name" value="Immunoglobulins"/>
    <property type="match status" value="12"/>
</dbReference>
<dbReference type="PANTHER" id="PTHR44170">
    <property type="entry name" value="PROTEIN SIDEKICK"/>
    <property type="match status" value="1"/>
</dbReference>
<feature type="domain" description="Ig-like" evidence="11">
    <location>
        <begin position="422"/>
        <end position="516"/>
    </location>
</feature>
<keyword evidence="4" id="KW-0677">Repeat</keyword>
<evidence type="ECO:0000256" key="6">
    <source>
        <dbReference type="ARBA" id="ARBA00022989"/>
    </source>
</evidence>
<dbReference type="SUPFAM" id="SSF48726">
    <property type="entry name" value="Immunoglobulin"/>
    <property type="match status" value="5"/>
</dbReference>
<dbReference type="Pfam" id="PF25059">
    <property type="entry name" value="FN3_DSCAM-DSCAML_C"/>
    <property type="match status" value="1"/>
</dbReference>
<evidence type="ECO:0000256" key="1">
    <source>
        <dbReference type="ARBA" id="ARBA00004167"/>
    </source>
</evidence>
<dbReference type="GO" id="GO:0030154">
    <property type="term" value="P:cell differentiation"/>
    <property type="evidence" value="ECO:0007669"/>
    <property type="project" value="UniProtKB-ARBA"/>
</dbReference>
<dbReference type="InterPro" id="IPR013098">
    <property type="entry name" value="Ig_I-set"/>
</dbReference>
<feature type="transmembrane region" description="Helical" evidence="10">
    <location>
        <begin position="1318"/>
        <end position="1340"/>
    </location>
</feature>
<dbReference type="PROSITE" id="PS50853">
    <property type="entry name" value="FN3"/>
    <property type="match status" value="4"/>
</dbReference>
<feature type="domain" description="Ig-like" evidence="11">
    <location>
        <begin position="328"/>
        <end position="419"/>
    </location>
</feature>
<sequence length="1394" mass="155003">MQKEIERRIANTWKRFWSLSEIMKNKEMSMSAKRKVYNACILPCLTYACQTWALTKQQQSKINICQNGIERRSGGARRKRDIAIMQHFVDRPVTPGDDISLQCTATGDRPPRFVWERDGVVIDSNTDQRSYLPRQGAPIDILHQRKSFSYQVHLGQMMSDSGVGVLTQLNITRVRVEDGGLYSCIAIEGETTASHTARLDVYGPPYIRTLPSIKVQSGDSLKLRCPYYGFPVSKLEWEHKGQKILTANMQPLGRYKRSYKRKVSVKDFLKNMKRKRRKRQLYGTDESEVLSIPKLTKAQNGDTYVCIVYSPTGEMSRRPFEIQVVEAPELDELHVGSGLKAGQIVQIMCNIISGDPPIYFSWLKDGKKIPPGLKVTERSSELFSILIIKKVSLEHCGKYTCIATNHIGKVNQTAELYINVAPKWMEEPVNTSLLLGQRGLVYCNANGYPSPQIHWMKKDETLGIWRPILDLAGGGIVSFSNGTLIIEVVSLNDEGMYSCNVENGVGDGLNKNIWISVNKPVHFETSGTNITTKVGLSVEMVCQPLGDSPIRIKWTQDGKPVDFTSSSAARGRPIIVEWERDARHSAGLSLVRVTKTESVAENGVKSILNVDYVDTRDGGTYQCRASNPYGVAVHAVYLSVLEPPSAPVELQTESVSSRSVKVSWRDSVKTHVQYYSVQYALNDLISWDMATTINVTRQNSEGRHTLEINDLRPATQYKLRVSAGNQVNLSPLHAAAPTSTPLSVQVQQTENPGELFVSWSPPPKNSHNGVLQGYHVRVTAHSAPEHAPSSVECIAMSSTSLRISWQPIPGHGNGLIGYTILYSLDDSPWYNMTSPQTELYLQGLTKYANYTIKIAGFSNYGPGPYSYPVTCTTLQDVPGPPAAIKVLVSSSTSLLVTWKRPESPNGEITHYTVYIKPSLSTMASEAHRVESPQDVGLLIRHMSLEVKHLTENRPYDISASAHTAAGEGPATPVVTREPTSRVVAGVASLGGVSVGVGNSLLLICECVGAPPPRIVWYHNQNIITHHPRFTRNHDDSLLINNIDQSLSGNYTCLAKNLFGSDSVSYSVNVLPTPEPPLLRATPYKDSILVEWDQQGGFNRSRSKMNYNLTWKESEGLWHEALLNDHSAHRHTLTGLKCGTKYSLRITVTNAVGTSQPSYLDVTTLGGVPIPPNNAEWFWSNSTHIYVQLSGWDDNGCDMVHWDVEYRPYGGKVWLKAGDTLFSAHSIYIQPNYFVISNLESAQWYHIKVTATNEAGSVTSFYNYATRTESGAVKSTRMPGRQTASRCRAVMPPHYAVALDSFVRVYTIGPPSEQFDLNMLVIVCSSALLIICLLTCVYILIKKYNNQQRLAEYRNSLTVDCKSESGNLTVGCQNLPAVKDNPHCTRVYSTPHTRQ</sequence>
<dbReference type="InterPro" id="IPR003599">
    <property type="entry name" value="Ig_sub"/>
</dbReference>
<feature type="domain" description="Fibronectin type-III" evidence="12">
    <location>
        <begin position="1072"/>
        <end position="1170"/>
    </location>
</feature>
<feature type="domain" description="Fibronectin type-III" evidence="12">
    <location>
        <begin position="880"/>
        <end position="982"/>
    </location>
</feature>
<dbReference type="InterPro" id="IPR056754">
    <property type="entry name" value="DSCAM/DSCAML_C"/>
</dbReference>
<feature type="domain" description="Ig-like" evidence="11">
    <location>
        <begin position="80"/>
        <end position="200"/>
    </location>
</feature>
<evidence type="ECO:0000256" key="2">
    <source>
        <dbReference type="ARBA" id="ARBA00022692"/>
    </source>
</evidence>
<keyword evidence="6 10" id="KW-1133">Transmembrane helix</keyword>
<dbReference type="CDD" id="cd00063">
    <property type="entry name" value="FN3"/>
    <property type="match status" value="5"/>
</dbReference>
<evidence type="ECO:0000256" key="10">
    <source>
        <dbReference type="SAM" id="Phobius"/>
    </source>
</evidence>
<accession>A0A4C1Y4U6</accession>
<feature type="domain" description="Ig-like" evidence="11">
    <location>
        <begin position="204"/>
        <end position="316"/>
    </location>
</feature>
<keyword evidence="3" id="KW-0732">Signal</keyword>
<dbReference type="InterPro" id="IPR036179">
    <property type="entry name" value="Ig-like_dom_sf"/>
</dbReference>
<dbReference type="GO" id="GO:0098609">
    <property type="term" value="P:cell-cell adhesion"/>
    <property type="evidence" value="ECO:0007669"/>
    <property type="project" value="TreeGrafter"/>
</dbReference>
<gene>
    <name evidence="13" type="primary">Dscam</name>
    <name evidence="13" type="ORF">EVAR_79533_1</name>
</gene>
<reference evidence="13 14" key="1">
    <citation type="journal article" date="2019" name="Commun. Biol.">
        <title>The bagworm genome reveals a unique fibroin gene that provides high tensile strength.</title>
        <authorList>
            <person name="Kono N."/>
            <person name="Nakamura H."/>
            <person name="Ohtoshi R."/>
            <person name="Tomita M."/>
            <person name="Numata K."/>
            <person name="Arakawa K."/>
        </authorList>
    </citation>
    <scope>NUCLEOTIDE SEQUENCE [LARGE SCALE GENOMIC DNA]</scope>
</reference>
<organism evidence="13 14">
    <name type="scientific">Eumeta variegata</name>
    <name type="common">Bagworm moth</name>
    <name type="synonym">Eumeta japonica</name>
    <dbReference type="NCBI Taxonomy" id="151549"/>
    <lineage>
        <taxon>Eukaryota</taxon>
        <taxon>Metazoa</taxon>
        <taxon>Ecdysozoa</taxon>
        <taxon>Arthropoda</taxon>
        <taxon>Hexapoda</taxon>
        <taxon>Insecta</taxon>
        <taxon>Pterygota</taxon>
        <taxon>Neoptera</taxon>
        <taxon>Endopterygota</taxon>
        <taxon>Lepidoptera</taxon>
        <taxon>Glossata</taxon>
        <taxon>Ditrysia</taxon>
        <taxon>Tineoidea</taxon>
        <taxon>Psychidae</taxon>
        <taxon>Oiketicinae</taxon>
        <taxon>Eumeta</taxon>
    </lineage>
</organism>
<dbReference type="Proteomes" id="UP000299102">
    <property type="component" value="Unassembled WGS sequence"/>
</dbReference>
<comment type="subcellular location">
    <subcellularLocation>
        <location evidence="1">Membrane</location>
        <topology evidence="1">Single-pass membrane protein</topology>
    </subcellularLocation>
</comment>
<evidence type="ECO:0000313" key="14">
    <source>
        <dbReference type="Proteomes" id="UP000299102"/>
    </source>
</evidence>
<dbReference type="EMBL" id="BGZK01001102">
    <property type="protein sequence ID" value="GBP71251.1"/>
    <property type="molecule type" value="Genomic_DNA"/>
</dbReference>
<dbReference type="GO" id="GO:0009653">
    <property type="term" value="P:anatomical structure morphogenesis"/>
    <property type="evidence" value="ECO:0007669"/>
    <property type="project" value="UniProtKB-ARBA"/>
</dbReference>
<keyword evidence="14" id="KW-1185">Reference proteome</keyword>
<dbReference type="SUPFAM" id="SSF49265">
    <property type="entry name" value="Fibronectin type III"/>
    <property type="match status" value="3"/>
</dbReference>
<dbReference type="OrthoDB" id="6418794at2759"/>
<evidence type="ECO:0000313" key="13">
    <source>
        <dbReference type="EMBL" id="GBP71251.1"/>
    </source>
</evidence>
<dbReference type="SMART" id="SM00060">
    <property type="entry name" value="FN3"/>
    <property type="match status" value="5"/>
</dbReference>
<dbReference type="GO" id="GO:0005886">
    <property type="term" value="C:plasma membrane"/>
    <property type="evidence" value="ECO:0007669"/>
    <property type="project" value="UniProtKB-SubCell"/>
</dbReference>
<keyword evidence="8" id="KW-1015">Disulfide bond</keyword>
<keyword evidence="7 10" id="KW-0472">Membrane</keyword>
<evidence type="ECO:0000256" key="3">
    <source>
        <dbReference type="ARBA" id="ARBA00022729"/>
    </source>
</evidence>
<evidence type="ECO:0000256" key="9">
    <source>
        <dbReference type="ARBA" id="ARBA00023319"/>
    </source>
</evidence>
<dbReference type="InterPro" id="IPR013783">
    <property type="entry name" value="Ig-like_fold"/>
</dbReference>
<feature type="domain" description="Ig-like" evidence="11">
    <location>
        <begin position="520"/>
        <end position="639"/>
    </location>
</feature>
<keyword evidence="9" id="KW-0393">Immunoglobulin domain</keyword>
<dbReference type="Pfam" id="PF07679">
    <property type="entry name" value="I-set"/>
    <property type="match status" value="2"/>
</dbReference>
<name>A0A4C1Y4U6_EUMVA</name>
<feature type="domain" description="Fibronectin type-III" evidence="12">
    <location>
        <begin position="646"/>
        <end position="743"/>
    </location>
</feature>
<dbReference type="SMART" id="SM00408">
    <property type="entry name" value="IGc2"/>
    <property type="match status" value="6"/>
</dbReference>
<dbReference type="STRING" id="151549.A0A4C1Y4U6"/>
<evidence type="ECO:0000256" key="7">
    <source>
        <dbReference type="ARBA" id="ARBA00023136"/>
    </source>
</evidence>
<dbReference type="PANTHER" id="PTHR44170:SF6">
    <property type="entry name" value="CONTACTIN"/>
    <property type="match status" value="1"/>
</dbReference>
<dbReference type="InterPro" id="IPR003598">
    <property type="entry name" value="Ig_sub2"/>
</dbReference>
<evidence type="ECO:0000256" key="5">
    <source>
        <dbReference type="ARBA" id="ARBA00022889"/>
    </source>
</evidence>
<protein>
    <submittedName>
        <fullName evidence="13">Down syndrome cell adhesion molecule homolog</fullName>
    </submittedName>
</protein>
<dbReference type="InterPro" id="IPR007110">
    <property type="entry name" value="Ig-like_dom"/>
</dbReference>
<dbReference type="InterPro" id="IPR003961">
    <property type="entry name" value="FN3_dom"/>
</dbReference>
<dbReference type="Pfam" id="PF13927">
    <property type="entry name" value="Ig_3"/>
    <property type="match status" value="3"/>
</dbReference>
<evidence type="ECO:0000256" key="4">
    <source>
        <dbReference type="ARBA" id="ARBA00022737"/>
    </source>
</evidence>
<feature type="domain" description="Ig-like" evidence="11">
    <location>
        <begin position="972"/>
        <end position="1068"/>
    </location>
</feature>
<dbReference type="Pfam" id="PF00041">
    <property type="entry name" value="fn3"/>
    <property type="match status" value="4"/>
</dbReference>
<dbReference type="FunFam" id="2.60.40.10:FF:000333">
    <property type="entry name" value="Down syndrome cell adhesion molecule"/>
    <property type="match status" value="1"/>
</dbReference>